<evidence type="ECO:0000256" key="1">
    <source>
        <dbReference type="SAM" id="MobiDB-lite"/>
    </source>
</evidence>
<feature type="compositionally biased region" description="Basic and acidic residues" evidence="1">
    <location>
        <begin position="14"/>
        <end position="23"/>
    </location>
</feature>
<dbReference type="AlphaFoldDB" id="A0A645FHG9"/>
<comment type="caution">
    <text evidence="2">The sequence shown here is derived from an EMBL/GenBank/DDBJ whole genome shotgun (WGS) entry which is preliminary data.</text>
</comment>
<accession>A0A645FHG9</accession>
<gene>
    <name evidence="2" type="ORF">SDC9_160109</name>
</gene>
<name>A0A645FHG9_9ZZZZ</name>
<organism evidence="2">
    <name type="scientific">bioreactor metagenome</name>
    <dbReference type="NCBI Taxonomy" id="1076179"/>
    <lineage>
        <taxon>unclassified sequences</taxon>
        <taxon>metagenomes</taxon>
        <taxon>ecological metagenomes</taxon>
    </lineage>
</organism>
<proteinExistence type="predicted"/>
<evidence type="ECO:0000313" key="2">
    <source>
        <dbReference type="EMBL" id="MPN12789.1"/>
    </source>
</evidence>
<sequence length="173" mass="19330">MPNLSAVSARVHRDRATDRAGDAAERFQPHEAHIDAFAREDGERGARRACYGGVHKQRRGQRGVDADDYARIARVGRKHICAVAEDAIRGYELAARLDRFADVLCVARAQNHRCRAADAEARQGGKRYIAFDIESLECKEDAVKRIFHAAIITNCSQLDNQKSSKTCIIELRV</sequence>
<dbReference type="EMBL" id="VSSQ01059202">
    <property type="protein sequence ID" value="MPN12789.1"/>
    <property type="molecule type" value="Genomic_DNA"/>
</dbReference>
<reference evidence="2" key="1">
    <citation type="submission" date="2019-08" db="EMBL/GenBank/DDBJ databases">
        <authorList>
            <person name="Kucharzyk K."/>
            <person name="Murdoch R.W."/>
            <person name="Higgins S."/>
            <person name="Loffler F."/>
        </authorList>
    </citation>
    <scope>NUCLEOTIDE SEQUENCE</scope>
</reference>
<feature type="region of interest" description="Disordered" evidence="1">
    <location>
        <begin position="1"/>
        <end position="23"/>
    </location>
</feature>
<protein>
    <submittedName>
        <fullName evidence="2">Uncharacterized protein</fullName>
    </submittedName>
</protein>